<sequence>MKAIARLVICLLTLPCFAQTATLKFLAGFGEAPNGYNTEFSLAINGKIYNVTDSIPQTIHLSKKGLDKCSAIIGKDTLHFVAKFRKGETYIVRPGCCCAFFTLEPENNPKRGTISFKNKTKENLLIIAAEANNEDVAPGKTKTEFTYESAMCMFKPCSIVIAKTAYNDPKYNYHNDGRDYDILWKEQGKYVVDSTFFHFMHGERISVSLDKKGEMTIKLDGYLSPEEHLKF</sequence>
<feature type="signal peptide" evidence="1">
    <location>
        <begin position="1"/>
        <end position="18"/>
    </location>
</feature>
<accession>A0ABU9HWP0</accession>
<evidence type="ECO:0000313" key="2">
    <source>
        <dbReference type="EMBL" id="MEL1244590.1"/>
    </source>
</evidence>
<evidence type="ECO:0000256" key="1">
    <source>
        <dbReference type="SAM" id="SignalP"/>
    </source>
</evidence>
<proteinExistence type="predicted"/>
<keyword evidence="1" id="KW-0732">Signal</keyword>
<dbReference type="EMBL" id="JBBYHR010000004">
    <property type="protein sequence ID" value="MEL1244590.1"/>
    <property type="molecule type" value="Genomic_DNA"/>
</dbReference>
<dbReference type="RefSeq" id="WP_341696905.1">
    <property type="nucleotide sequence ID" value="NZ_JBBYHR010000004.1"/>
</dbReference>
<keyword evidence="3" id="KW-1185">Reference proteome</keyword>
<organism evidence="2 3">
    <name type="scientific">Flavobacterium arundinis</name>
    <dbReference type="NCBI Taxonomy" id="3139143"/>
    <lineage>
        <taxon>Bacteria</taxon>
        <taxon>Pseudomonadati</taxon>
        <taxon>Bacteroidota</taxon>
        <taxon>Flavobacteriia</taxon>
        <taxon>Flavobacteriales</taxon>
        <taxon>Flavobacteriaceae</taxon>
        <taxon>Flavobacterium</taxon>
    </lineage>
</organism>
<protein>
    <submittedName>
        <fullName evidence="2">Uncharacterized protein</fullName>
    </submittedName>
</protein>
<comment type="caution">
    <text evidence="2">The sequence shown here is derived from an EMBL/GenBank/DDBJ whole genome shotgun (WGS) entry which is preliminary data.</text>
</comment>
<reference evidence="2 3" key="1">
    <citation type="submission" date="2024-04" db="EMBL/GenBank/DDBJ databases">
        <title>Flavobacterium sp. DGU11 16S ribosomal RNA gene Genome sequencing and assembly.</title>
        <authorList>
            <person name="Park S."/>
        </authorList>
    </citation>
    <scope>NUCLEOTIDE SEQUENCE [LARGE SCALE GENOMIC DNA]</scope>
    <source>
        <strain evidence="2 3">DGU11</strain>
    </source>
</reference>
<dbReference type="Proteomes" id="UP001464555">
    <property type="component" value="Unassembled WGS sequence"/>
</dbReference>
<name>A0ABU9HWP0_9FLAO</name>
<evidence type="ECO:0000313" key="3">
    <source>
        <dbReference type="Proteomes" id="UP001464555"/>
    </source>
</evidence>
<gene>
    <name evidence="2" type="ORF">AAEO56_09985</name>
</gene>
<feature type="chain" id="PRO_5046827880" evidence="1">
    <location>
        <begin position="19"/>
        <end position="231"/>
    </location>
</feature>